<dbReference type="EMBL" id="ANOH01000262">
    <property type="protein sequence ID" value="EMI54776.1"/>
    <property type="molecule type" value="Genomic_DNA"/>
</dbReference>
<dbReference type="OrthoDB" id="253327at2"/>
<name>M5UAB2_9BACT</name>
<reference evidence="1 2" key="1">
    <citation type="journal article" date="2013" name="Mar. Genomics">
        <title>Expression of sulfatases in Rhodopirellula baltica and the diversity of sulfatases in the genus Rhodopirellula.</title>
        <authorList>
            <person name="Wegner C.E."/>
            <person name="Richter-Heitmann T."/>
            <person name="Klindworth A."/>
            <person name="Klockow C."/>
            <person name="Richter M."/>
            <person name="Achstetter T."/>
            <person name="Glockner F.O."/>
            <person name="Harder J."/>
        </authorList>
    </citation>
    <scope>NUCLEOTIDE SEQUENCE [LARGE SCALE GENOMIC DNA]</scope>
    <source>
        <strain evidence="1 2">SM41</strain>
    </source>
</reference>
<gene>
    <name evidence="1" type="ORF">RSSM_03785</name>
</gene>
<keyword evidence="2" id="KW-1185">Reference proteome</keyword>
<accession>M5UAB2</accession>
<dbReference type="PATRIC" id="fig|1263870.3.peg.4016"/>
<dbReference type="AlphaFoldDB" id="M5UAB2"/>
<organism evidence="1 2">
    <name type="scientific">Rhodopirellula sallentina SM41</name>
    <dbReference type="NCBI Taxonomy" id="1263870"/>
    <lineage>
        <taxon>Bacteria</taxon>
        <taxon>Pseudomonadati</taxon>
        <taxon>Planctomycetota</taxon>
        <taxon>Planctomycetia</taxon>
        <taxon>Pirellulales</taxon>
        <taxon>Pirellulaceae</taxon>
        <taxon>Rhodopirellula</taxon>
    </lineage>
</organism>
<dbReference type="InterPro" id="IPR032675">
    <property type="entry name" value="LRR_dom_sf"/>
</dbReference>
<dbReference type="Proteomes" id="UP000011885">
    <property type="component" value="Unassembled WGS sequence"/>
</dbReference>
<proteinExistence type="predicted"/>
<protein>
    <submittedName>
        <fullName evidence="1">Secreted protein</fullName>
    </submittedName>
</protein>
<dbReference type="SUPFAM" id="SSF52058">
    <property type="entry name" value="L domain-like"/>
    <property type="match status" value="1"/>
</dbReference>
<evidence type="ECO:0000313" key="2">
    <source>
        <dbReference type="Proteomes" id="UP000011885"/>
    </source>
</evidence>
<dbReference type="Gene3D" id="3.80.10.10">
    <property type="entry name" value="Ribonuclease Inhibitor"/>
    <property type="match status" value="1"/>
</dbReference>
<comment type="caution">
    <text evidence="1">The sequence shown here is derived from an EMBL/GenBank/DDBJ whole genome shotgun (WGS) entry which is preliminary data.</text>
</comment>
<sequence length="234" mass="26419">MVVACFAGALFGGYAASSAAISKQEESAQRHMVSGAMDHFIRLGGEIIREPDAFTKEGLPIISKLGFYAIDSRYRLQQAIFCGGTFENVNQIDFAPIGANRVGAGILDANVLRVAARNFPQTEYLDVSHCDLTELAPIQNMKNVRVLKILNNPLEYSELQSFRQLDSVTELWVGWPDPKLEADSLYRNLDVRKTMLQSIADMKNLKKLYLFDMRLRESERKILERLEVINARMN</sequence>
<evidence type="ECO:0000313" key="1">
    <source>
        <dbReference type="EMBL" id="EMI54776.1"/>
    </source>
</evidence>